<comment type="caution">
    <text evidence="2">The sequence shown here is derived from an EMBL/GenBank/DDBJ whole genome shotgun (WGS) entry which is preliminary data.</text>
</comment>
<dbReference type="GeneID" id="81398191"/>
<keyword evidence="3" id="KW-1185">Reference proteome</keyword>
<evidence type="ECO:0000256" key="1">
    <source>
        <dbReference type="SAM" id="MobiDB-lite"/>
    </source>
</evidence>
<dbReference type="OrthoDB" id="73875at2759"/>
<dbReference type="Proteomes" id="UP001141434">
    <property type="component" value="Unassembled WGS sequence"/>
</dbReference>
<reference evidence="2" key="1">
    <citation type="submission" date="2022-11" db="EMBL/GenBank/DDBJ databases">
        <authorList>
            <person name="Petersen C."/>
        </authorList>
    </citation>
    <scope>NUCLEOTIDE SEQUENCE</scope>
    <source>
        <strain evidence="2">IBT 34128</strain>
    </source>
</reference>
<accession>A0A9W9ELA5</accession>
<dbReference type="RefSeq" id="XP_056507315.1">
    <property type="nucleotide sequence ID" value="XM_056659022.1"/>
</dbReference>
<sequence>MGMATMDWAPTYFGEDPEYWEEAPRKEWKFVIWTGRGGRLLRGFGKGTKLPQAVEEQLQGYKYQPVIREWTKDLAQKNEVQAIAEVLEGDAYIAIPSTQNPNNDVNGWDTTSAWGGWEFPALALNDNFGTLYRLDPTKKEKPVKIWQKGDPKPDQRPKGNRQDITFSGDYGDFFKGKSKTFLPLQQKLKSLMGR</sequence>
<reference evidence="2" key="2">
    <citation type="journal article" date="2023" name="IMA Fungus">
        <title>Comparative genomic study of the Penicillium genus elucidates a diverse pangenome and 15 lateral gene transfer events.</title>
        <authorList>
            <person name="Petersen C."/>
            <person name="Sorensen T."/>
            <person name="Nielsen M.R."/>
            <person name="Sondergaard T.E."/>
            <person name="Sorensen J.L."/>
            <person name="Fitzpatrick D.A."/>
            <person name="Frisvad J.C."/>
            <person name="Nielsen K.L."/>
        </authorList>
    </citation>
    <scope>NUCLEOTIDE SEQUENCE</scope>
    <source>
        <strain evidence="2">IBT 34128</strain>
    </source>
</reference>
<name>A0A9W9ELA5_9EURO</name>
<proteinExistence type="predicted"/>
<evidence type="ECO:0000313" key="2">
    <source>
        <dbReference type="EMBL" id="KAJ5083918.1"/>
    </source>
</evidence>
<dbReference type="AlphaFoldDB" id="A0A9W9ELA5"/>
<gene>
    <name evidence="2" type="ORF">NUU61_008497</name>
</gene>
<organism evidence="2 3">
    <name type="scientific">Penicillium alfredii</name>
    <dbReference type="NCBI Taxonomy" id="1506179"/>
    <lineage>
        <taxon>Eukaryota</taxon>
        <taxon>Fungi</taxon>
        <taxon>Dikarya</taxon>
        <taxon>Ascomycota</taxon>
        <taxon>Pezizomycotina</taxon>
        <taxon>Eurotiomycetes</taxon>
        <taxon>Eurotiomycetidae</taxon>
        <taxon>Eurotiales</taxon>
        <taxon>Aspergillaceae</taxon>
        <taxon>Penicillium</taxon>
    </lineage>
</organism>
<protein>
    <submittedName>
        <fullName evidence="2">Uncharacterized protein</fullName>
    </submittedName>
</protein>
<feature type="compositionally biased region" description="Basic and acidic residues" evidence="1">
    <location>
        <begin position="142"/>
        <end position="161"/>
    </location>
</feature>
<dbReference type="EMBL" id="JAPMSZ010000011">
    <property type="protein sequence ID" value="KAJ5083918.1"/>
    <property type="molecule type" value="Genomic_DNA"/>
</dbReference>
<evidence type="ECO:0000313" key="3">
    <source>
        <dbReference type="Proteomes" id="UP001141434"/>
    </source>
</evidence>
<feature type="region of interest" description="Disordered" evidence="1">
    <location>
        <begin position="142"/>
        <end position="167"/>
    </location>
</feature>